<accession>A0A6J3QYM0</accession>
<protein>
    <submittedName>
        <fullName evidence="3">Uncharacterized protein LOC117311073</fullName>
    </submittedName>
</protein>
<dbReference type="OrthoDB" id="10641151at2759"/>
<dbReference type="Proteomes" id="UP000245320">
    <property type="component" value="Chromosome 1"/>
</dbReference>
<dbReference type="AlphaFoldDB" id="A0A6J3QYM0"/>
<name>A0A6J3QYM0_TURTR</name>
<feature type="region of interest" description="Disordered" evidence="1">
    <location>
        <begin position="165"/>
        <end position="190"/>
    </location>
</feature>
<gene>
    <name evidence="3" type="primary">LOC117311073</name>
</gene>
<evidence type="ECO:0000313" key="2">
    <source>
        <dbReference type="Proteomes" id="UP000245320"/>
    </source>
</evidence>
<sequence>MKGSSGQAAGEPGSLEAWSSSRAARKRPLPLVPGPRLARGRRGARERLSFVSTARARAGSADVLAAAANPGTRPRRAAPGSGGLASGSERWLEPALSRRDRGLRRVLRHSDLPGFPGSVGSGDGGSQPASAFLPASPEEITDPPLSQDSELPAPAPILQIAKFQCPPPTQLQPGEWSVPPPAAPQFQLQASQGSNCPWICSSFSP</sequence>
<evidence type="ECO:0000256" key="1">
    <source>
        <dbReference type="SAM" id="MobiDB-lite"/>
    </source>
</evidence>
<dbReference type="RefSeq" id="XP_033707284.1">
    <property type="nucleotide sequence ID" value="XM_033851393.1"/>
</dbReference>
<evidence type="ECO:0000313" key="3">
    <source>
        <dbReference type="RefSeq" id="XP_033707284.1"/>
    </source>
</evidence>
<reference evidence="3" key="1">
    <citation type="submission" date="2025-08" db="UniProtKB">
        <authorList>
            <consortium name="RefSeq"/>
        </authorList>
    </citation>
    <scope>IDENTIFICATION</scope>
    <source>
        <tissue evidence="3">Spleen</tissue>
    </source>
</reference>
<feature type="compositionally biased region" description="Basic and acidic residues" evidence="1">
    <location>
        <begin position="90"/>
        <end position="100"/>
    </location>
</feature>
<keyword evidence="2" id="KW-1185">Reference proteome</keyword>
<dbReference type="InParanoid" id="A0A6J3QYM0"/>
<organism evidence="2 3">
    <name type="scientific">Tursiops truncatus</name>
    <name type="common">Atlantic bottle-nosed dolphin</name>
    <name type="synonym">Delphinus truncatus</name>
    <dbReference type="NCBI Taxonomy" id="9739"/>
    <lineage>
        <taxon>Eukaryota</taxon>
        <taxon>Metazoa</taxon>
        <taxon>Chordata</taxon>
        <taxon>Craniata</taxon>
        <taxon>Vertebrata</taxon>
        <taxon>Euteleostomi</taxon>
        <taxon>Mammalia</taxon>
        <taxon>Eutheria</taxon>
        <taxon>Laurasiatheria</taxon>
        <taxon>Artiodactyla</taxon>
        <taxon>Whippomorpha</taxon>
        <taxon>Cetacea</taxon>
        <taxon>Odontoceti</taxon>
        <taxon>Delphinidae</taxon>
        <taxon>Tursiops</taxon>
    </lineage>
</organism>
<feature type="region of interest" description="Disordered" evidence="1">
    <location>
        <begin position="1"/>
        <end position="153"/>
    </location>
</feature>
<proteinExistence type="predicted"/>